<accession>A0ACC0FZC3</accession>
<name>A0ACC0FZC3_9ERIC</name>
<dbReference type="EMBL" id="CM045769">
    <property type="protein sequence ID" value="KAI7994020.1"/>
    <property type="molecule type" value="Genomic_DNA"/>
</dbReference>
<dbReference type="Proteomes" id="UP001060215">
    <property type="component" value="Chromosome 12"/>
</dbReference>
<organism evidence="1 2">
    <name type="scientific">Camellia lanceoleosa</name>
    <dbReference type="NCBI Taxonomy" id="1840588"/>
    <lineage>
        <taxon>Eukaryota</taxon>
        <taxon>Viridiplantae</taxon>
        <taxon>Streptophyta</taxon>
        <taxon>Embryophyta</taxon>
        <taxon>Tracheophyta</taxon>
        <taxon>Spermatophyta</taxon>
        <taxon>Magnoliopsida</taxon>
        <taxon>eudicotyledons</taxon>
        <taxon>Gunneridae</taxon>
        <taxon>Pentapetalae</taxon>
        <taxon>asterids</taxon>
        <taxon>Ericales</taxon>
        <taxon>Theaceae</taxon>
        <taxon>Camellia</taxon>
    </lineage>
</organism>
<sequence length="235" mass="26506">MGYSPVAPTSPQLYPHSIQIKLYQAFIFSIPILFSIILFLLFYLFYLKRRASTVSVSSPQTILPRSLLEFPFSSSSEMGFKGNHKDKLPIILFDEDLSKTRDSMCSVCLGEFEMKEELHQIPTCKHMFHVDCIRYWAHSNPTCPLCRCRIITTNGRGQSQPPVVPNQNPQMVSDPEQQEQGVRVDSDMANNLREHQMVVLMEGSSSTSGGTSTCLESEMGYPHHDSVALTVRLAN</sequence>
<proteinExistence type="predicted"/>
<gene>
    <name evidence="1" type="ORF">LOK49_LG11G02849</name>
</gene>
<keyword evidence="2" id="KW-1185">Reference proteome</keyword>
<evidence type="ECO:0000313" key="2">
    <source>
        <dbReference type="Proteomes" id="UP001060215"/>
    </source>
</evidence>
<protein>
    <submittedName>
        <fullName evidence="1">E3 ubiquitin-protein ligase RHA4A</fullName>
    </submittedName>
</protein>
<evidence type="ECO:0000313" key="1">
    <source>
        <dbReference type="EMBL" id="KAI7994020.1"/>
    </source>
</evidence>
<comment type="caution">
    <text evidence="1">The sequence shown here is derived from an EMBL/GenBank/DDBJ whole genome shotgun (WGS) entry which is preliminary data.</text>
</comment>
<reference evidence="1 2" key="1">
    <citation type="journal article" date="2022" name="Plant J.">
        <title>Chromosome-level genome of Camellia lanceoleosa provides a valuable resource for understanding genome evolution and self-incompatibility.</title>
        <authorList>
            <person name="Gong W."/>
            <person name="Xiao S."/>
            <person name="Wang L."/>
            <person name="Liao Z."/>
            <person name="Chang Y."/>
            <person name="Mo W."/>
            <person name="Hu G."/>
            <person name="Li W."/>
            <person name="Zhao G."/>
            <person name="Zhu H."/>
            <person name="Hu X."/>
            <person name="Ji K."/>
            <person name="Xiang X."/>
            <person name="Song Q."/>
            <person name="Yuan D."/>
            <person name="Jin S."/>
            <person name="Zhang L."/>
        </authorList>
    </citation>
    <scope>NUCLEOTIDE SEQUENCE [LARGE SCALE GENOMIC DNA]</scope>
    <source>
        <strain evidence="1">SQ_2022a</strain>
    </source>
</reference>